<keyword evidence="1" id="KW-0732">Signal</keyword>
<keyword evidence="4" id="KW-1185">Reference proteome</keyword>
<name>A0ABT0XCA1_9ACTN</name>
<dbReference type="EMBL" id="JAMQGM010000052">
    <property type="protein sequence ID" value="MCM2580141.1"/>
    <property type="molecule type" value="Genomic_DNA"/>
</dbReference>
<dbReference type="InterPro" id="IPR036514">
    <property type="entry name" value="SGNH_hydro_sf"/>
</dbReference>
<dbReference type="PANTHER" id="PTHR37981">
    <property type="entry name" value="LIPASE 2"/>
    <property type="match status" value="1"/>
</dbReference>
<reference evidence="3" key="1">
    <citation type="journal article" date="2023" name="Int. J. Syst. Evol. Microbiol.">
        <title>Streptomyces meridianus sp. nov. isolated from brackish water of the Tagus estuary in Alcochete, Portugal.</title>
        <authorList>
            <person name="Santos J.D.N."/>
            <person name="Klimek D."/>
            <person name="Calusinska M."/>
            <person name="Lobo Da Cunha A."/>
            <person name="Catita J."/>
            <person name="Goncalves H."/>
            <person name="Gonzalez I."/>
            <person name="Reyes F."/>
            <person name="Lage O.M."/>
        </authorList>
    </citation>
    <scope>NUCLEOTIDE SEQUENCE</scope>
    <source>
        <strain evidence="3">MTZ3.1</strain>
    </source>
</reference>
<feature type="non-terminal residue" evidence="3">
    <location>
        <position position="126"/>
    </location>
</feature>
<sequence length="126" mass="12470">MRLSRIAAALSAFLLSAVFALTGATTAFAAGPNYVALGDSYSSGLGAGSYDSASGDCKRSNASYPALWAANNAPASFSFTACSGATTDDVLAGQLGPVNSSTGLVSMSIGGNDAGFADVMTTCVLY</sequence>
<feature type="chain" id="PRO_5045916202" evidence="1">
    <location>
        <begin position="30"/>
        <end position="126"/>
    </location>
</feature>
<proteinExistence type="predicted"/>
<dbReference type="RefSeq" id="WP_251418699.1">
    <property type="nucleotide sequence ID" value="NZ_JAMQGM010000052.1"/>
</dbReference>
<dbReference type="SUPFAM" id="SSF52266">
    <property type="entry name" value="SGNH hydrolase"/>
    <property type="match status" value="1"/>
</dbReference>
<feature type="signal peptide" evidence="1">
    <location>
        <begin position="1"/>
        <end position="29"/>
    </location>
</feature>
<gene>
    <name evidence="3" type="ORF">M1E25_22800</name>
</gene>
<protein>
    <submittedName>
        <fullName evidence="3">GDSL-type esterase/lipase family protein</fullName>
    </submittedName>
</protein>
<dbReference type="InterPro" id="IPR037460">
    <property type="entry name" value="SEST-like"/>
</dbReference>
<feature type="domain" description="SGNH hydrolase-type esterase" evidence="2">
    <location>
        <begin position="36"/>
        <end position="124"/>
    </location>
</feature>
<evidence type="ECO:0000313" key="3">
    <source>
        <dbReference type="EMBL" id="MCM2580141.1"/>
    </source>
</evidence>
<dbReference type="Proteomes" id="UP001167160">
    <property type="component" value="Unassembled WGS sequence"/>
</dbReference>
<dbReference type="PANTHER" id="PTHR37981:SF1">
    <property type="entry name" value="SGNH HYDROLASE-TYPE ESTERASE DOMAIN-CONTAINING PROTEIN"/>
    <property type="match status" value="1"/>
</dbReference>
<evidence type="ECO:0000313" key="4">
    <source>
        <dbReference type="Proteomes" id="UP001167160"/>
    </source>
</evidence>
<dbReference type="Pfam" id="PF13472">
    <property type="entry name" value="Lipase_GDSL_2"/>
    <property type="match status" value="1"/>
</dbReference>
<dbReference type="Gene3D" id="3.40.50.1110">
    <property type="entry name" value="SGNH hydrolase"/>
    <property type="match status" value="1"/>
</dbReference>
<comment type="caution">
    <text evidence="3">The sequence shown here is derived from an EMBL/GenBank/DDBJ whole genome shotgun (WGS) entry which is preliminary data.</text>
</comment>
<evidence type="ECO:0000259" key="2">
    <source>
        <dbReference type="Pfam" id="PF13472"/>
    </source>
</evidence>
<evidence type="ECO:0000256" key="1">
    <source>
        <dbReference type="SAM" id="SignalP"/>
    </source>
</evidence>
<organism evidence="3 4">
    <name type="scientific">Streptomyces meridianus</name>
    <dbReference type="NCBI Taxonomy" id="2938945"/>
    <lineage>
        <taxon>Bacteria</taxon>
        <taxon>Bacillati</taxon>
        <taxon>Actinomycetota</taxon>
        <taxon>Actinomycetes</taxon>
        <taxon>Kitasatosporales</taxon>
        <taxon>Streptomycetaceae</taxon>
        <taxon>Streptomyces</taxon>
    </lineage>
</organism>
<dbReference type="InterPro" id="IPR013830">
    <property type="entry name" value="SGNH_hydro"/>
</dbReference>
<accession>A0ABT0XCA1</accession>